<dbReference type="PANTHER" id="PTHR11530:SF11">
    <property type="entry name" value="D-ASPARTATE OXIDASE"/>
    <property type="match status" value="1"/>
</dbReference>
<evidence type="ECO:0000256" key="2">
    <source>
        <dbReference type="ARBA" id="ARBA00006730"/>
    </source>
</evidence>
<keyword evidence="4" id="KW-0274">FAD</keyword>
<keyword evidence="3" id="KW-0285">Flavoprotein</keyword>
<dbReference type="GeneID" id="98157767"/>
<evidence type="ECO:0000256" key="3">
    <source>
        <dbReference type="ARBA" id="ARBA00022630"/>
    </source>
</evidence>
<keyword evidence="5" id="KW-0560">Oxidoreductase</keyword>
<dbReference type="InterPro" id="IPR006076">
    <property type="entry name" value="FAD-dep_OxRdtase"/>
</dbReference>
<evidence type="ECO:0000313" key="8">
    <source>
        <dbReference type="Proteomes" id="UP001610444"/>
    </source>
</evidence>
<evidence type="ECO:0000313" key="7">
    <source>
        <dbReference type="EMBL" id="KAL2858977.1"/>
    </source>
</evidence>
<keyword evidence="8" id="KW-1185">Reference proteome</keyword>
<dbReference type="Gene3D" id="3.30.9.10">
    <property type="entry name" value="D-Amino Acid Oxidase, subunit A, domain 2"/>
    <property type="match status" value="1"/>
</dbReference>
<comment type="cofactor">
    <cofactor evidence="1">
        <name>FAD</name>
        <dbReference type="ChEBI" id="CHEBI:57692"/>
    </cofactor>
</comment>
<dbReference type="RefSeq" id="XP_070903941.1">
    <property type="nucleotide sequence ID" value="XM_071042603.1"/>
</dbReference>
<dbReference type="PANTHER" id="PTHR11530">
    <property type="entry name" value="D-AMINO ACID OXIDASE"/>
    <property type="match status" value="1"/>
</dbReference>
<evidence type="ECO:0000256" key="4">
    <source>
        <dbReference type="ARBA" id="ARBA00022827"/>
    </source>
</evidence>
<comment type="similarity">
    <text evidence="2">Belongs to the DAMOX/DASOX family.</text>
</comment>
<dbReference type="SUPFAM" id="SSF51971">
    <property type="entry name" value="Nucleotide-binding domain"/>
    <property type="match status" value="1"/>
</dbReference>
<dbReference type="InterPro" id="IPR023209">
    <property type="entry name" value="DAO"/>
</dbReference>
<accession>A0ABR4L3Q2</accession>
<protein>
    <submittedName>
        <fullName evidence="7">Nucleotide-binding domain-containing protein</fullName>
    </submittedName>
</protein>
<organism evidence="7 8">
    <name type="scientific">Aspergillus pseudodeflectus</name>
    <dbReference type="NCBI Taxonomy" id="176178"/>
    <lineage>
        <taxon>Eukaryota</taxon>
        <taxon>Fungi</taxon>
        <taxon>Dikarya</taxon>
        <taxon>Ascomycota</taxon>
        <taxon>Pezizomycotina</taxon>
        <taxon>Eurotiomycetes</taxon>
        <taxon>Eurotiomycetidae</taxon>
        <taxon>Eurotiales</taxon>
        <taxon>Aspergillaceae</taxon>
        <taxon>Aspergillus</taxon>
        <taxon>Aspergillus subgen. Nidulantes</taxon>
    </lineage>
</organism>
<dbReference type="PIRSF" id="PIRSF000189">
    <property type="entry name" value="D-aa_oxidase"/>
    <property type="match status" value="1"/>
</dbReference>
<name>A0ABR4L3Q2_9EURO</name>
<dbReference type="EMBL" id="JBFXLR010000004">
    <property type="protein sequence ID" value="KAL2858977.1"/>
    <property type="molecule type" value="Genomic_DNA"/>
</dbReference>
<dbReference type="Proteomes" id="UP001610444">
    <property type="component" value="Unassembled WGS sequence"/>
</dbReference>
<evidence type="ECO:0000256" key="5">
    <source>
        <dbReference type="ARBA" id="ARBA00023002"/>
    </source>
</evidence>
<proteinExistence type="inferred from homology"/>
<sequence>MPKITILGAGITGLSIASQLPKYCDVTIIADSLPGDPMNHAYVSQWAGAIWLGVHSSMPREQEMQLNSFSELWRLAESFPESGARHIKMTEIMDYGSKDAVWYQSKVPGFRFLTEKELPLGAKFGMEFQTVVINPPTFLPWFRKYLEDRGVKFRRAHVKSLRDLKGMGHDVLVNATGFGATNLLDVRETKITPVRQQNLRIRKHGYNRLYIRRGVNGYYSTAFARDDGTIYIGGVKSEGDLSTEADLEQRKIIMRQQHENQPDVFPSPDPLDYDFITDHVGVFPIIKPENGGVKVQKQRMAGQKVIHAYGQEAGGYTFSFGLGRQVARYACEYLAEVPETDPAPLVSHL</sequence>
<reference evidence="7 8" key="1">
    <citation type="submission" date="2024-07" db="EMBL/GenBank/DDBJ databases">
        <title>Section-level genome sequencing and comparative genomics of Aspergillus sections Usti and Cavernicolus.</title>
        <authorList>
            <consortium name="Lawrence Berkeley National Laboratory"/>
            <person name="Nybo J.L."/>
            <person name="Vesth T.C."/>
            <person name="Theobald S."/>
            <person name="Frisvad J.C."/>
            <person name="Larsen T.O."/>
            <person name="Kjaerboelling I."/>
            <person name="Rothschild-Mancinelli K."/>
            <person name="Lyhne E.K."/>
            <person name="Kogle M.E."/>
            <person name="Barry K."/>
            <person name="Clum A."/>
            <person name="Na H."/>
            <person name="Ledsgaard L."/>
            <person name="Lin J."/>
            <person name="Lipzen A."/>
            <person name="Kuo A."/>
            <person name="Riley R."/>
            <person name="Mondo S."/>
            <person name="LaButti K."/>
            <person name="Haridas S."/>
            <person name="Pangalinan J."/>
            <person name="Salamov A.A."/>
            <person name="Simmons B.A."/>
            <person name="Magnuson J.K."/>
            <person name="Chen J."/>
            <person name="Drula E."/>
            <person name="Henrissat B."/>
            <person name="Wiebenga A."/>
            <person name="Lubbers R.J."/>
            <person name="Gomes A.C."/>
            <person name="Macurrencykelacurrency M.R."/>
            <person name="Stajich J."/>
            <person name="Grigoriev I.V."/>
            <person name="Mortensen U.H."/>
            <person name="De vries R.P."/>
            <person name="Baker S.E."/>
            <person name="Andersen M.R."/>
        </authorList>
    </citation>
    <scope>NUCLEOTIDE SEQUENCE [LARGE SCALE GENOMIC DNA]</scope>
    <source>
        <strain evidence="7 8">CBS 756.74</strain>
    </source>
</reference>
<dbReference type="SUPFAM" id="SSF54373">
    <property type="entry name" value="FAD-linked reductases, C-terminal domain"/>
    <property type="match status" value="1"/>
</dbReference>
<comment type="caution">
    <text evidence="7">The sequence shown here is derived from an EMBL/GenBank/DDBJ whole genome shotgun (WGS) entry which is preliminary data.</text>
</comment>
<feature type="domain" description="FAD dependent oxidoreductase" evidence="6">
    <location>
        <begin position="4"/>
        <end position="328"/>
    </location>
</feature>
<dbReference type="Pfam" id="PF01266">
    <property type="entry name" value="DAO"/>
    <property type="match status" value="1"/>
</dbReference>
<evidence type="ECO:0000259" key="6">
    <source>
        <dbReference type="Pfam" id="PF01266"/>
    </source>
</evidence>
<gene>
    <name evidence="7" type="ORF">BJX68DRAFT_252717</name>
</gene>
<dbReference type="Gene3D" id="3.40.50.720">
    <property type="entry name" value="NAD(P)-binding Rossmann-like Domain"/>
    <property type="match status" value="1"/>
</dbReference>
<evidence type="ECO:0000256" key="1">
    <source>
        <dbReference type="ARBA" id="ARBA00001974"/>
    </source>
</evidence>